<dbReference type="Gene3D" id="3.40.395.10">
    <property type="entry name" value="Adenoviral Proteinase, Chain A"/>
    <property type="match status" value="1"/>
</dbReference>
<evidence type="ECO:0000256" key="6">
    <source>
        <dbReference type="SAM" id="MobiDB-lite"/>
    </source>
</evidence>
<accession>A0A6M2DKY1</accession>
<dbReference type="GO" id="GO:0006508">
    <property type="term" value="P:proteolysis"/>
    <property type="evidence" value="ECO:0007669"/>
    <property type="project" value="UniProtKB-KW"/>
</dbReference>
<dbReference type="InterPro" id="IPR038765">
    <property type="entry name" value="Papain-like_cys_pep_sf"/>
</dbReference>
<dbReference type="FunFam" id="3.30.310.130:FF:000005">
    <property type="entry name" value="Uncharacterized protein, isoform C"/>
    <property type="match status" value="1"/>
</dbReference>
<dbReference type="SUPFAM" id="SSF54001">
    <property type="entry name" value="Cysteine proteinases"/>
    <property type="match status" value="1"/>
</dbReference>
<dbReference type="GO" id="GO:0070139">
    <property type="term" value="F:SUMO-specific endopeptidase activity"/>
    <property type="evidence" value="ECO:0007669"/>
    <property type="project" value="TreeGrafter"/>
</dbReference>
<dbReference type="InterPro" id="IPR051947">
    <property type="entry name" value="Sentrin-specific_protease"/>
</dbReference>
<proteinExistence type="inferred from homology"/>
<feature type="region of interest" description="Disordered" evidence="6">
    <location>
        <begin position="656"/>
        <end position="717"/>
    </location>
</feature>
<dbReference type="PANTHER" id="PTHR46896">
    <property type="entry name" value="SENTRIN-SPECIFIC PROTEASE"/>
    <property type="match status" value="1"/>
</dbReference>
<evidence type="ECO:0000256" key="4">
    <source>
        <dbReference type="ARBA" id="ARBA00022786"/>
    </source>
</evidence>
<comment type="similarity">
    <text evidence="1">Belongs to the peptidase C48 family.</text>
</comment>
<feature type="domain" description="Ubiquitin-like protease family profile" evidence="7">
    <location>
        <begin position="913"/>
        <end position="1189"/>
    </location>
</feature>
<sequence>MENNYYNMVRPPTEQTLTLDELKQYYSSVPCTDAPHMYVINSEDRQFLQSQLIITQDPNLVNSEGSHMIIEQANLSGYEAEGVQQHAPHIPNFSEKRASDNFRGVRQVCYAPSEDGMDRIALHQQNQQQQQQRIQHLVQQHVAPSQQHTSPQMMRSIMFPHPTVLVQQNTQHIVNQQAQEHITAPQQQCQQIHVYQSEPQQTRIVYEQPSTVAYKPVSINLPVAVEHNQSSNAAQAQKEHGPECIQRQEIKESQTSSLVPARLQENSVPYVHRPTISPQQPRMLMSGQINVLTTQGSLDSMSAQINVQATQGSISCQQQQNKFGATMPNNNNCVRTRQATAIVRPYHKQSPRTSQAAPLAKQVVASARNEGRQVVIQPKPSGGSVDRQLNDLDDLEDSITAAVVQKVPGINQQAVNSHLSNIESTNSNMLSSTPICQQRSEARASKNCSRARSIRKNVSQNSYLFSYEHSVADNDVISVDNTAQQSQLAQQQNEPERDSARMLVILPSGEQRLITFTLPKETCALQDLLDQVGIPYSPNTDIQCVKPSGADVDYIVTVGPIEQLLPQPSQLEISSPEKGQEKSKSPEPPKEDPPKYIEGMLALCKICGYTGMDFNKCQRCKRKFAEEPKSIPQTPINNLKRDSKDSKYCSKMTSKDNFRCSKDGPKRSKKSRKDPEPEVLTLSSDEEGSKQDQQTESTSLDFEGPSSVHLKEPVMRPDMDKDMKATTRRDPIDISSGVKYIVVECRTVRIGSYKYTPTERVMFCTKGIRIAAFSVSDITKKEVLFIDHSEIVKVLAHFGKIPVIFVYTVPSCALYIRDKLNMVDANNGLYFDSCSTEESFRRITLFPSNFTEDFPKMIQLLYSKSNDVLDHLTVREADEILAKITVRDRPSECALLANEIRQILIYPPGKGGIPINTEDYGSLAQDQFLNDVIIDFYLKYLCKEILSEELRNKTHVFSSFFYKRLTTKVEKSRAENLDSKITPAQKRHNRVKNWTKNVNIFEKDYIIIPINESSHWFLAIICFPGLKGPHTMIDNKPVEVGNINSKNRKVKKKHEESRCGNLVVTVCNKFKNSNKSINGDEERDEAEGTESELEGGQSDSETEDFPDQNNESECIKQPCILIFDSLAGAGSRQRVVATLRDYLTCEYQLRTGTNDCFTRYNIRGCCPRVPQQNNFTDCGLYLLQYVEHFFKVPIRNYTLPIKELADWFEEIVVTRKREEISNLIKKLVSDFNPDSLPLPDITFPTLNGKLIEETQEGGDDYDNFTEIEEMDDEEDMCGDEDCSDCPNQDENGTADAVYVSVSRGEKRSAEDHDIDSESVPIRRRFTINDQDKILLNGRVKFRYN</sequence>
<keyword evidence="5" id="KW-0378">Hydrolase</keyword>
<dbReference type="EMBL" id="GIIL01002644">
    <property type="protein sequence ID" value="NOV46370.1"/>
    <property type="molecule type" value="Transcribed_RNA"/>
</dbReference>
<feature type="compositionally biased region" description="Polar residues" evidence="6">
    <location>
        <begin position="691"/>
        <end position="700"/>
    </location>
</feature>
<feature type="compositionally biased region" description="Basic and acidic residues" evidence="6">
    <location>
        <begin position="656"/>
        <end position="666"/>
    </location>
</feature>
<evidence type="ECO:0000313" key="8">
    <source>
        <dbReference type="EMBL" id="NOV46370.1"/>
    </source>
</evidence>
<feature type="region of interest" description="Disordered" evidence="6">
    <location>
        <begin position="631"/>
        <end position="650"/>
    </location>
</feature>
<dbReference type="InterPro" id="IPR003653">
    <property type="entry name" value="Peptidase_C48_C"/>
</dbReference>
<protein>
    <submittedName>
        <fullName evidence="8">Putative sentrin-specific protease 7</fullName>
    </submittedName>
</protein>
<dbReference type="GO" id="GO:0005737">
    <property type="term" value="C:cytoplasm"/>
    <property type="evidence" value="ECO:0007669"/>
    <property type="project" value="TreeGrafter"/>
</dbReference>
<evidence type="ECO:0000256" key="1">
    <source>
        <dbReference type="ARBA" id="ARBA00005234"/>
    </source>
</evidence>
<feature type="region of interest" description="Disordered" evidence="6">
    <location>
        <begin position="566"/>
        <end position="595"/>
    </location>
</feature>
<keyword evidence="2" id="KW-0597">Phosphoprotein</keyword>
<evidence type="ECO:0000256" key="5">
    <source>
        <dbReference type="ARBA" id="ARBA00022801"/>
    </source>
</evidence>
<dbReference type="PANTHER" id="PTHR46896:SF3">
    <property type="entry name" value="FI06413P-RELATED"/>
    <property type="match status" value="1"/>
</dbReference>
<feature type="compositionally biased region" description="Basic and acidic residues" evidence="6">
    <location>
        <begin position="639"/>
        <end position="650"/>
    </location>
</feature>
<feature type="compositionally biased region" description="Acidic residues" evidence="6">
    <location>
        <begin position="1079"/>
        <end position="1093"/>
    </location>
</feature>
<keyword evidence="4" id="KW-0833">Ubl conjugation pathway</keyword>
<organism evidence="8">
    <name type="scientific">Xenopsylla cheopis</name>
    <name type="common">Oriental rat flea</name>
    <name type="synonym">Pulex cheopis</name>
    <dbReference type="NCBI Taxonomy" id="163159"/>
    <lineage>
        <taxon>Eukaryota</taxon>
        <taxon>Metazoa</taxon>
        <taxon>Ecdysozoa</taxon>
        <taxon>Arthropoda</taxon>
        <taxon>Hexapoda</taxon>
        <taxon>Insecta</taxon>
        <taxon>Pterygota</taxon>
        <taxon>Neoptera</taxon>
        <taxon>Endopterygota</taxon>
        <taxon>Siphonaptera</taxon>
        <taxon>Pulicidae</taxon>
        <taxon>Xenopsyllinae</taxon>
        <taxon>Xenopsylla</taxon>
    </lineage>
</organism>
<keyword evidence="3 8" id="KW-0645">Protease</keyword>
<dbReference type="Pfam" id="PF02902">
    <property type="entry name" value="Peptidase_C48"/>
    <property type="match status" value="1"/>
</dbReference>
<evidence type="ECO:0000256" key="3">
    <source>
        <dbReference type="ARBA" id="ARBA00022670"/>
    </source>
</evidence>
<dbReference type="FunFam" id="1.10.418.20:FF:000001">
    <property type="entry name" value="sentrin-specific protease 6 isoform X1"/>
    <property type="match status" value="1"/>
</dbReference>
<name>A0A6M2DKY1_XENCH</name>
<evidence type="ECO:0000256" key="2">
    <source>
        <dbReference type="ARBA" id="ARBA00022553"/>
    </source>
</evidence>
<feature type="compositionally biased region" description="Basic and acidic residues" evidence="6">
    <location>
        <begin position="578"/>
        <end position="595"/>
    </location>
</feature>
<dbReference type="GO" id="GO:0005634">
    <property type="term" value="C:nucleus"/>
    <property type="evidence" value="ECO:0007669"/>
    <property type="project" value="TreeGrafter"/>
</dbReference>
<reference evidence="8" key="1">
    <citation type="submission" date="2020-03" db="EMBL/GenBank/DDBJ databases">
        <title>Transcriptomic Profiling of the Digestive Tract of the Rat Flea, Xenopsylla cheopis, Following Blood Feeding and Infection with Yersinia pestis.</title>
        <authorList>
            <person name="Bland D.M."/>
            <person name="Martens C.A."/>
            <person name="Virtaneva K."/>
            <person name="Kanakabandi K."/>
            <person name="Long D."/>
            <person name="Rosenke R."/>
            <person name="Saturday G.A."/>
            <person name="Hoyt F.H."/>
            <person name="Bruno D.P."/>
            <person name="Ribeiro J.M.C."/>
            <person name="Hinnebusch J."/>
        </authorList>
    </citation>
    <scope>NUCLEOTIDE SEQUENCE</scope>
</reference>
<evidence type="ECO:0000259" key="7">
    <source>
        <dbReference type="PROSITE" id="PS50600"/>
    </source>
</evidence>
<dbReference type="GO" id="GO:0016926">
    <property type="term" value="P:protein desumoylation"/>
    <property type="evidence" value="ECO:0007669"/>
    <property type="project" value="TreeGrafter"/>
</dbReference>
<dbReference type="PROSITE" id="PS50600">
    <property type="entry name" value="ULP_PROTEASE"/>
    <property type="match status" value="1"/>
</dbReference>
<feature type="region of interest" description="Disordered" evidence="6">
    <location>
        <begin position="1075"/>
        <end position="1109"/>
    </location>
</feature>